<name>A0ABW3NNQ6_9FLAO</name>
<dbReference type="InterPro" id="IPR023753">
    <property type="entry name" value="FAD/NAD-binding_dom"/>
</dbReference>
<accession>A0ABW3NNQ6</accession>
<evidence type="ECO:0000313" key="3">
    <source>
        <dbReference type="Proteomes" id="UP001597131"/>
    </source>
</evidence>
<keyword evidence="3" id="KW-1185">Reference proteome</keyword>
<dbReference type="PANTHER" id="PTHR43755">
    <property type="match status" value="1"/>
</dbReference>
<protein>
    <submittedName>
        <fullName evidence="2">NAD(P)/FAD-dependent oxidoreductase</fullName>
        <ecNumber evidence="2">1.6.5.-</ecNumber>
    </submittedName>
</protein>
<dbReference type="EMBL" id="JBHTLI010000001">
    <property type="protein sequence ID" value="MFD1094675.1"/>
    <property type="molecule type" value="Genomic_DNA"/>
</dbReference>
<dbReference type="RefSeq" id="WP_380742714.1">
    <property type="nucleotide sequence ID" value="NZ_JBHTLI010000001.1"/>
</dbReference>
<dbReference type="EC" id="1.6.5.-" evidence="2"/>
<dbReference type="SUPFAM" id="SSF51905">
    <property type="entry name" value="FAD/NAD(P)-binding domain"/>
    <property type="match status" value="2"/>
</dbReference>
<dbReference type="Proteomes" id="UP001597131">
    <property type="component" value="Unassembled WGS sequence"/>
</dbReference>
<evidence type="ECO:0000259" key="1">
    <source>
        <dbReference type="Pfam" id="PF07992"/>
    </source>
</evidence>
<sequence>MKNLVILGAGTAGTMMANHLRPKLKKADWNITIVDQFKTHYYQPGFLFLPFDIYTEEQVKKVGKKFIPKGVNYVQKKIDQIFPEEKRVKLEDRDLDYDILIIATGSKIAPEEIEGMKGKNWHKNVFDFYTYEGALALRNKLREWEGGKLVVHLTEMPIKCPVAPLEFTFLADSYFDKKGMRDKVDITYVTPLSGAFTKERSSAKLGYLLKEKRVKLETDFAIEKVDNERNKIIDYGEKEIDYDLLVTIPTNMGDDLIARSGMGDDLNFVPTDPNTLQSKEYENVFVIGDATNVPASKAGSVAHFEAETLTDNILLYIQNKPLKKEFDGHANCFIETGKNKALLIDFNYKQEPVEGTFPFAKIGPMKLLQESVFNHWGKLAFRWIYWNMLLKGIPIPFVGRNMSLKGKNLN</sequence>
<reference evidence="3" key="1">
    <citation type="journal article" date="2019" name="Int. J. Syst. Evol. Microbiol.">
        <title>The Global Catalogue of Microorganisms (GCM) 10K type strain sequencing project: providing services to taxonomists for standard genome sequencing and annotation.</title>
        <authorList>
            <consortium name="The Broad Institute Genomics Platform"/>
            <consortium name="The Broad Institute Genome Sequencing Center for Infectious Disease"/>
            <person name="Wu L."/>
            <person name="Ma J."/>
        </authorList>
    </citation>
    <scope>NUCLEOTIDE SEQUENCE [LARGE SCALE GENOMIC DNA]</scope>
    <source>
        <strain evidence="3">CCUG 64793</strain>
    </source>
</reference>
<organism evidence="2 3">
    <name type="scientific">Salegentibacter chungangensis</name>
    <dbReference type="NCBI Taxonomy" id="1335724"/>
    <lineage>
        <taxon>Bacteria</taxon>
        <taxon>Pseudomonadati</taxon>
        <taxon>Bacteroidota</taxon>
        <taxon>Flavobacteriia</taxon>
        <taxon>Flavobacteriales</taxon>
        <taxon>Flavobacteriaceae</taxon>
        <taxon>Salegentibacter</taxon>
    </lineage>
</organism>
<dbReference type="InterPro" id="IPR036188">
    <property type="entry name" value="FAD/NAD-bd_sf"/>
</dbReference>
<proteinExistence type="predicted"/>
<gene>
    <name evidence="2" type="ORF">ACFQ3Q_02845</name>
</gene>
<dbReference type="PANTHER" id="PTHR43755:SF1">
    <property type="entry name" value="FAD-DEPENDENT PYRIDINE NUCLEOTIDE-DISULPHIDE OXIDOREDUCTASE"/>
    <property type="match status" value="1"/>
</dbReference>
<comment type="caution">
    <text evidence="2">The sequence shown here is derived from an EMBL/GenBank/DDBJ whole genome shotgun (WGS) entry which is preliminary data.</text>
</comment>
<feature type="domain" description="FAD/NAD(P)-binding" evidence="1">
    <location>
        <begin position="3"/>
        <end position="148"/>
    </location>
</feature>
<evidence type="ECO:0000313" key="2">
    <source>
        <dbReference type="EMBL" id="MFD1094675.1"/>
    </source>
</evidence>
<keyword evidence="2" id="KW-0560">Oxidoreductase</keyword>
<dbReference type="InterPro" id="IPR052541">
    <property type="entry name" value="SQRD"/>
</dbReference>
<dbReference type="GO" id="GO:0016491">
    <property type="term" value="F:oxidoreductase activity"/>
    <property type="evidence" value="ECO:0007669"/>
    <property type="project" value="UniProtKB-KW"/>
</dbReference>
<dbReference type="Gene3D" id="3.50.50.60">
    <property type="entry name" value="FAD/NAD(P)-binding domain"/>
    <property type="match status" value="2"/>
</dbReference>
<dbReference type="Pfam" id="PF07992">
    <property type="entry name" value="Pyr_redox_2"/>
    <property type="match status" value="1"/>
</dbReference>